<reference evidence="1 2" key="2">
    <citation type="journal article" date="2022" name="Mol. Ecol. Resour.">
        <title>The genomes of chicory, endive, great burdock and yacon provide insights into Asteraceae paleo-polyploidization history and plant inulin production.</title>
        <authorList>
            <person name="Fan W."/>
            <person name="Wang S."/>
            <person name="Wang H."/>
            <person name="Wang A."/>
            <person name="Jiang F."/>
            <person name="Liu H."/>
            <person name="Zhao H."/>
            <person name="Xu D."/>
            <person name="Zhang Y."/>
        </authorList>
    </citation>
    <scope>NUCLEOTIDE SEQUENCE [LARGE SCALE GENOMIC DNA]</scope>
    <source>
        <strain evidence="2">cv. Niubang</strain>
    </source>
</reference>
<evidence type="ECO:0000313" key="1">
    <source>
        <dbReference type="EMBL" id="KAI3727650.1"/>
    </source>
</evidence>
<protein>
    <submittedName>
        <fullName evidence="1">Uncharacterized protein</fullName>
    </submittedName>
</protein>
<accession>A0ACB9C0A3</accession>
<proteinExistence type="predicted"/>
<dbReference type="EMBL" id="CM042051">
    <property type="protein sequence ID" value="KAI3727650.1"/>
    <property type="molecule type" value="Genomic_DNA"/>
</dbReference>
<dbReference type="Proteomes" id="UP001055879">
    <property type="component" value="Linkage Group LG05"/>
</dbReference>
<reference evidence="2" key="1">
    <citation type="journal article" date="2022" name="Mol. Ecol. Resour.">
        <title>The genomes of chicory, endive, great burdock and yacon provide insights into Asteraceae palaeo-polyploidization history and plant inulin production.</title>
        <authorList>
            <person name="Fan W."/>
            <person name="Wang S."/>
            <person name="Wang H."/>
            <person name="Wang A."/>
            <person name="Jiang F."/>
            <person name="Liu H."/>
            <person name="Zhao H."/>
            <person name="Xu D."/>
            <person name="Zhang Y."/>
        </authorList>
    </citation>
    <scope>NUCLEOTIDE SEQUENCE [LARGE SCALE GENOMIC DNA]</scope>
    <source>
        <strain evidence="2">cv. Niubang</strain>
    </source>
</reference>
<organism evidence="1 2">
    <name type="scientific">Arctium lappa</name>
    <name type="common">Greater burdock</name>
    <name type="synonym">Lappa major</name>
    <dbReference type="NCBI Taxonomy" id="4217"/>
    <lineage>
        <taxon>Eukaryota</taxon>
        <taxon>Viridiplantae</taxon>
        <taxon>Streptophyta</taxon>
        <taxon>Embryophyta</taxon>
        <taxon>Tracheophyta</taxon>
        <taxon>Spermatophyta</taxon>
        <taxon>Magnoliopsida</taxon>
        <taxon>eudicotyledons</taxon>
        <taxon>Gunneridae</taxon>
        <taxon>Pentapetalae</taxon>
        <taxon>asterids</taxon>
        <taxon>campanulids</taxon>
        <taxon>Asterales</taxon>
        <taxon>Asteraceae</taxon>
        <taxon>Carduoideae</taxon>
        <taxon>Cardueae</taxon>
        <taxon>Arctiinae</taxon>
        <taxon>Arctium</taxon>
    </lineage>
</organism>
<sequence length="79" mass="8974">MIVSLPQNLALLYKKRKMKLNTCTTFSFILFQGSSLDEIYRPIGVAFPNNSTRRQRLVGSVHEGLSPTPPRRGLRPVRC</sequence>
<gene>
    <name evidence="1" type="ORF">L6452_16268</name>
</gene>
<keyword evidence="2" id="KW-1185">Reference proteome</keyword>
<evidence type="ECO:0000313" key="2">
    <source>
        <dbReference type="Proteomes" id="UP001055879"/>
    </source>
</evidence>
<comment type="caution">
    <text evidence="1">The sequence shown here is derived from an EMBL/GenBank/DDBJ whole genome shotgun (WGS) entry which is preliminary data.</text>
</comment>
<name>A0ACB9C0A3_ARCLA</name>